<reference evidence="3 4" key="1">
    <citation type="journal article" date="2016" name="Front. Microbiol.">
        <title>Fuerstia marisgermanicae gen. nov., sp. nov., an Unusual Member of the Phylum Planctomycetes from the German Wadden Sea.</title>
        <authorList>
            <person name="Kohn T."/>
            <person name="Heuer A."/>
            <person name="Jogler M."/>
            <person name="Vollmers J."/>
            <person name="Boedeker C."/>
            <person name="Bunk B."/>
            <person name="Rast P."/>
            <person name="Borchert D."/>
            <person name="Glockner I."/>
            <person name="Freese H.M."/>
            <person name="Klenk H.P."/>
            <person name="Overmann J."/>
            <person name="Kaster A.K."/>
            <person name="Rohde M."/>
            <person name="Wiegand S."/>
            <person name="Jogler C."/>
        </authorList>
    </citation>
    <scope>NUCLEOTIDE SEQUENCE [LARGE SCALE GENOMIC DNA]</scope>
    <source>
        <strain evidence="3 4">NH11</strain>
    </source>
</reference>
<dbReference type="InterPro" id="IPR002656">
    <property type="entry name" value="Acyl_transf_3_dom"/>
</dbReference>
<name>A0A1P8WPP9_9PLAN</name>
<dbReference type="EMBL" id="CP017641">
    <property type="protein sequence ID" value="APZ96039.1"/>
    <property type="molecule type" value="Genomic_DNA"/>
</dbReference>
<keyword evidence="1" id="KW-1133">Transmembrane helix</keyword>
<feature type="transmembrane region" description="Helical" evidence="1">
    <location>
        <begin position="70"/>
        <end position="91"/>
    </location>
</feature>
<feature type="transmembrane region" description="Helical" evidence="1">
    <location>
        <begin position="312"/>
        <end position="334"/>
    </location>
</feature>
<keyword evidence="1" id="KW-0472">Membrane</keyword>
<dbReference type="STRING" id="1891926.Fuma_05702"/>
<protein>
    <submittedName>
        <fullName evidence="3">Glucans biosynthesis protein</fullName>
    </submittedName>
</protein>
<evidence type="ECO:0000313" key="3">
    <source>
        <dbReference type="EMBL" id="APZ96039.1"/>
    </source>
</evidence>
<dbReference type="AlphaFoldDB" id="A0A1P8WPP9"/>
<feature type="domain" description="Acyltransferase 3" evidence="2">
    <location>
        <begin position="1"/>
        <end position="335"/>
    </location>
</feature>
<evidence type="ECO:0000256" key="1">
    <source>
        <dbReference type="SAM" id="Phobius"/>
    </source>
</evidence>
<evidence type="ECO:0000313" key="4">
    <source>
        <dbReference type="Proteomes" id="UP000187735"/>
    </source>
</evidence>
<dbReference type="KEGG" id="fmr:Fuma_05702"/>
<dbReference type="PANTHER" id="PTHR36927:SF1">
    <property type="entry name" value="MDO-LIKE PROTEIN"/>
    <property type="match status" value="1"/>
</dbReference>
<dbReference type="GO" id="GO:0016747">
    <property type="term" value="F:acyltransferase activity, transferring groups other than amino-acyl groups"/>
    <property type="evidence" value="ECO:0007669"/>
    <property type="project" value="InterPro"/>
</dbReference>
<dbReference type="Proteomes" id="UP000187735">
    <property type="component" value="Chromosome"/>
</dbReference>
<keyword evidence="4" id="KW-1185">Reference proteome</keyword>
<keyword evidence="1" id="KW-0812">Transmembrane</keyword>
<dbReference type="PANTHER" id="PTHR36927">
    <property type="entry name" value="BLR4337 PROTEIN"/>
    <property type="match status" value="1"/>
</dbReference>
<feature type="transmembrane region" description="Helical" evidence="1">
    <location>
        <begin position="224"/>
        <end position="242"/>
    </location>
</feature>
<feature type="transmembrane region" description="Helical" evidence="1">
    <location>
        <begin position="157"/>
        <end position="180"/>
    </location>
</feature>
<dbReference type="InterPro" id="IPR050623">
    <property type="entry name" value="Glucan_succinyl_AcylTrfase"/>
</dbReference>
<dbReference type="Pfam" id="PF01757">
    <property type="entry name" value="Acyl_transf_3"/>
    <property type="match status" value="1"/>
</dbReference>
<feature type="transmembrane region" description="Helical" evidence="1">
    <location>
        <begin position="123"/>
        <end position="145"/>
    </location>
</feature>
<evidence type="ECO:0000259" key="2">
    <source>
        <dbReference type="Pfam" id="PF01757"/>
    </source>
</evidence>
<feature type="transmembrane region" description="Helical" evidence="1">
    <location>
        <begin position="38"/>
        <end position="58"/>
    </location>
</feature>
<feature type="transmembrane region" description="Helical" evidence="1">
    <location>
        <begin position="283"/>
        <end position="306"/>
    </location>
</feature>
<accession>A0A1P8WPP9</accession>
<feature type="transmembrane region" description="Helical" evidence="1">
    <location>
        <begin position="186"/>
        <end position="212"/>
    </location>
</feature>
<sequence length="373" mass="42071">MMLGVVLHAANVYGVRGTWEIHDAAGVPAFDLLSDLIRLFRMPSFFIVAGFFASMSLTQRSASQFLAERACRLLPPFVCVFCTLNVLQLWLQDDDSWFILSRNAFVWTRLPELLREGRVIQHLWFLIVLMWYCVATALFAGVLTGKRERHLRQSIPFGLRTLLGCICISEIGASLLVHVWAPLGEYMLGGLIAPSYLLRYLPYFLFGLWLEANRSELDLFSRLSIPRMFSLAALWIGSQLVLPKLPSGWNQGGQLLAGAVCTWLACQVCFSVFRWLSDRPQRWARYLAEASYSVYLFHHILIVILAQNLQLVAISVTAKFVVVVIGAFLGSIAIHEGLIRHNTALLPLLNGRFTQRKKPVKGEFVAHTTSNSK</sequence>
<organism evidence="3 4">
    <name type="scientific">Fuerstiella marisgermanici</name>
    <dbReference type="NCBI Taxonomy" id="1891926"/>
    <lineage>
        <taxon>Bacteria</taxon>
        <taxon>Pseudomonadati</taxon>
        <taxon>Planctomycetota</taxon>
        <taxon>Planctomycetia</taxon>
        <taxon>Planctomycetales</taxon>
        <taxon>Planctomycetaceae</taxon>
        <taxon>Fuerstiella</taxon>
    </lineage>
</organism>
<feature type="transmembrane region" description="Helical" evidence="1">
    <location>
        <begin position="254"/>
        <end position="276"/>
    </location>
</feature>
<gene>
    <name evidence="3" type="ORF">Fuma_05702</name>
</gene>
<proteinExistence type="predicted"/>